<keyword evidence="11" id="KW-1185">Reference proteome</keyword>
<dbReference type="InterPro" id="IPR013798">
    <property type="entry name" value="Indole-3-glycerol_P_synth_dom"/>
</dbReference>
<keyword evidence="4" id="KW-0028">Amino-acid biosynthesis</keyword>
<keyword evidence="5" id="KW-0210">Decarboxylase</keyword>
<dbReference type="PANTHER" id="PTHR22854">
    <property type="entry name" value="TRYPTOPHAN BIOSYNTHESIS PROTEIN"/>
    <property type="match status" value="1"/>
</dbReference>
<dbReference type="RefSeq" id="WP_013931798.1">
    <property type="nucleotide sequence ID" value="NC_015707.1"/>
</dbReference>
<evidence type="ECO:0000256" key="3">
    <source>
        <dbReference type="ARBA" id="ARBA00012362"/>
    </source>
</evidence>
<dbReference type="InterPro" id="IPR011060">
    <property type="entry name" value="RibuloseP-bd_barrel"/>
</dbReference>
<dbReference type="FunFam" id="3.20.20.70:FF:000024">
    <property type="entry name" value="Indole-3-glycerol phosphate synthase"/>
    <property type="match status" value="1"/>
</dbReference>
<evidence type="ECO:0000256" key="8">
    <source>
        <dbReference type="ARBA" id="ARBA00023239"/>
    </source>
</evidence>
<evidence type="ECO:0000313" key="11">
    <source>
        <dbReference type="Proteomes" id="UP000006804"/>
    </source>
</evidence>
<dbReference type="GO" id="GO:0004640">
    <property type="term" value="F:phosphoribosylanthranilate isomerase activity"/>
    <property type="evidence" value="ECO:0007669"/>
    <property type="project" value="TreeGrafter"/>
</dbReference>
<dbReference type="eggNOG" id="COG0134">
    <property type="taxonomic scope" value="Bacteria"/>
</dbReference>
<proteinExistence type="predicted"/>
<dbReference type="InterPro" id="IPR001468">
    <property type="entry name" value="Indole-3-GlycerolPSynthase_CS"/>
</dbReference>
<dbReference type="PANTHER" id="PTHR22854:SF2">
    <property type="entry name" value="INDOLE-3-GLYCEROL-PHOSPHATE SYNTHASE"/>
    <property type="match status" value="1"/>
</dbReference>
<dbReference type="PATRIC" id="fig|688269.3.peg.498"/>
<evidence type="ECO:0000256" key="2">
    <source>
        <dbReference type="ARBA" id="ARBA00004696"/>
    </source>
</evidence>
<dbReference type="EMBL" id="CP002351">
    <property type="protein sequence ID" value="AEH50575.1"/>
    <property type="molecule type" value="Genomic_DNA"/>
</dbReference>
<dbReference type="Gene3D" id="3.20.20.70">
    <property type="entry name" value="Aldolase class I"/>
    <property type="match status" value="1"/>
</dbReference>
<dbReference type="InterPro" id="IPR013785">
    <property type="entry name" value="Aldolase_TIM"/>
</dbReference>
<keyword evidence="8 10" id="KW-0456">Lyase</keyword>
<keyword evidence="6" id="KW-0822">Tryptophan biosynthesis</keyword>
<comment type="pathway">
    <text evidence="2">Amino-acid biosynthesis; L-tryptophan biosynthesis; L-tryptophan from chorismate: step 4/5.</text>
</comment>
<dbReference type="STRING" id="688269.Theth_0483"/>
<dbReference type="NCBIfam" id="NF001377">
    <property type="entry name" value="PRK00278.2-4"/>
    <property type="match status" value="1"/>
</dbReference>
<dbReference type="PROSITE" id="PS00614">
    <property type="entry name" value="IGPS"/>
    <property type="match status" value="1"/>
</dbReference>
<dbReference type="Pfam" id="PF00218">
    <property type="entry name" value="IGPS"/>
    <property type="match status" value="1"/>
</dbReference>
<evidence type="ECO:0000256" key="4">
    <source>
        <dbReference type="ARBA" id="ARBA00022605"/>
    </source>
</evidence>
<sequence length="258" mass="29520">MSVLAKILKHKRQEVEKFKQLLPIIEIEKIAFEKASNDFGQNKFKEIYKREKFYVIGEIKRSSPSEGVINDKVDVKNLAKTYETLGFFAVSVLTDHKFFNGSEEDLIQIKQTVSIPVLRKEFIIDLWQVYQTKLLNADAALLITKALSDDELSRYIRTFEFLNIVPLVEVENESEIEKALKAGAKVIGINNRNLNDLTVDVRKTERLLKYIPKEIVVISESGIKTKQDFRYIRSLGVDGCLIGTAFMRSCNPLDIVGE</sequence>
<protein>
    <recommendedName>
        <fullName evidence="3">indole-3-glycerol-phosphate synthase</fullName>
        <ecNumber evidence="3">4.1.1.48</ecNumber>
    </recommendedName>
</protein>
<gene>
    <name evidence="10" type="ORF">Theth_0483</name>
</gene>
<evidence type="ECO:0000259" key="9">
    <source>
        <dbReference type="Pfam" id="PF00218"/>
    </source>
</evidence>
<dbReference type="InterPro" id="IPR045186">
    <property type="entry name" value="Indole-3-glycerol_P_synth"/>
</dbReference>
<organism evidence="10 11">
    <name type="scientific">Pseudothermotoga thermarum DSM 5069</name>
    <dbReference type="NCBI Taxonomy" id="688269"/>
    <lineage>
        <taxon>Bacteria</taxon>
        <taxon>Thermotogati</taxon>
        <taxon>Thermotogota</taxon>
        <taxon>Thermotogae</taxon>
        <taxon>Thermotogales</taxon>
        <taxon>Thermotogaceae</taxon>
        <taxon>Pseudothermotoga</taxon>
    </lineage>
</organism>
<dbReference type="SUPFAM" id="SSF51366">
    <property type="entry name" value="Ribulose-phoshate binding barrel"/>
    <property type="match status" value="1"/>
</dbReference>
<evidence type="ECO:0000256" key="1">
    <source>
        <dbReference type="ARBA" id="ARBA00001633"/>
    </source>
</evidence>
<keyword evidence="7" id="KW-0057">Aromatic amino acid biosynthesis</keyword>
<name>F7YWY3_9THEM</name>
<evidence type="ECO:0000256" key="7">
    <source>
        <dbReference type="ARBA" id="ARBA00023141"/>
    </source>
</evidence>
<dbReference type="Proteomes" id="UP000006804">
    <property type="component" value="Chromosome"/>
</dbReference>
<dbReference type="GO" id="GO:0004425">
    <property type="term" value="F:indole-3-glycerol-phosphate synthase activity"/>
    <property type="evidence" value="ECO:0007669"/>
    <property type="project" value="UniProtKB-EC"/>
</dbReference>
<dbReference type="GO" id="GO:0000162">
    <property type="term" value="P:L-tryptophan biosynthetic process"/>
    <property type="evidence" value="ECO:0007669"/>
    <property type="project" value="UniProtKB-UniPathway"/>
</dbReference>
<evidence type="ECO:0000313" key="10">
    <source>
        <dbReference type="EMBL" id="AEH50575.1"/>
    </source>
</evidence>
<evidence type="ECO:0000256" key="6">
    <source>
        <dbReference type="ARBA" id="ARBA00022822"/>
    </source>
</evidence>
<dbReference type="HOGENOM" id="CLU_034247_2_0_0"/>
<dbReference type="KEGG" id="tta:Theth_0483"/>
<comment type="catalytic activity">
    <reaction evidence="1">
        <text>1-(2-carboxyphenylamino)-1-deoxy-D-ribulose 5-phosphate + H(+) = (1S,2R)-1-C-(indol-3-yl)glycerol 3-phosphate + CO2 + H2O</text>
        <dbReference type="Rhea" id="RHEA:23476"/>
        <dbReference type="ChEBI" id="CHEBI:15377"/>
        <dbReference type="ChEBI" id="CHEBI:15378"/>
        <dbReference type="ChEBI" id="CHEBI:16526"/>
        <dbReference type="ChEBI" id="CHEBI:58613"/>
        <dbReference type="ChEBI" id="CHEBI:58866"/>
        <dbReference type="EC" id="4.1.1.48"/>
    </reaction>
</comment>
<dbReference type="EC" id="4.1.1.48" evidence="3"/>
<feature type="domain" description="Indole-3-glycerol phosphate synthase" evidence="9">
    <location>
        <begin position="4"/>
        <end position="251"/>
    </location>
</feature>
<accession>F7YWY3</accession>
<dbReference type="UniPathway" id="UPA00035">
    <property type="reaction ID" value="UER00043"/>
</dbReference>
<reference evidence="10 11" key="1">
    <citation type="submission" date="2010-11" db="EMBL/GenBank/DDBJ databases">
        <title>The complete genome of Thermotoga thermarum DSM 5069.</title>
        <authorList>
            <consortium name="US DOE Joint Genome Institute (JGI-PGF)"/>
            <person name="Lucas S."/>
            <person name="Copeland A."/>
            <person name="Lapidus A."/>
            <person name="Bruce D."/>
            <person name="Goodwin L."/>
            <person name="Pitluck S."/>
            <person name="Kyrpides N."/>
            <person name="Mavromatis K."/>
            <person name="Ivanova N."/>
            <person name="Zeytun A."/>
            <person name="Brettin T."/>
            <person name="Detter J.C."/>
            <person name="Tapia R."/>
            <person name="Han C."/>
            <person name="Land M."/>
            <person name="Hauser L."/>
            <person name="Markowitz V."/>
            <person name="Cheng J.-F."/>
            <person name="Hugenholtz P."/>
            <person name="Woyke T."/>
            <person name="Wu D."/>
            <person name="Spring S."/>
            <person name="Schroeder M."/>
            <person name="Brambilla E."/>
            <person name="Klenk H.-P."/>
            <person name="Eisen J.A."/>
        </authorList>
    </citation>
    <scope>NUCLEOTIDE SEQUENCE [LARGE SCALE GENOMIC DNA]</scope>
    <source>
        <strain evidence="10 11">DSM 5069</strain>
    </source>
</reference>
<evidence type="ECO:0000256" key="5">
    <source>
        <dbReference type="ARBA" id="ARBA00022793"/>
    </source>
</evidence>
<dbReference type="AlphaFoldDB" id="F7YWY3"/>
<dbReference type="CDD" id="cd00331">
    <property type="entry name" value="IGPS"/>
    <property type="match status" value="1"/>
</dbReference>
<dbReference type="OrthoDB" id="9804217at2"/>